<feature type="signal peptide" evidence="1">
    <location>
        <begin position="1"/>
        <end position="16"/>
    </location>
</feature>
<evidence type="ECO:0000259" key="2">
    <source>
        <dbReference type="PROSITE" id="PS50234"/>
    </source>
</evidence>
<dbReference type="PROSITE" id="PS50234">
    <property type="entry name" value="VWFA"/>
    <property type="match status" value="1"/>
</dbReference>
<proteinExistence type="predicted"/>
<dbReference type="Gene3D" id="3.40.50.410">
    <property type="entry name" value="von Willebrand factor, type A domain"/>
    <property type="match status" value="1"/>
</dbReference>
<keyword evidence="4" id="KW-1185">Reference proteome</keyword>
<name>A0A085WT20_9BACT</name>
<comment type="caution">
    <text evidence="3">The sequence shown here is derived from an EMBL/GenBank/DDBJ whole genome shotgun (WGS) entry which is preliminary data.</text>
</comment>
<evidence type="ECO:0000313" key="3">
    <source>
        <dbReference type="EMBL" id="KFE70833.1"/>
    </source>
</evidence>
<evidence type="ECO:0000313" key="4">
    <source>
        <dbReference type="Proteomes" id="UP000028725"/>
    </source>
</evidence>
<dbReference type="AlphaFoldDB" id="A0A085WT20"/>
<accession>A0A085WT20</accession>
<protein>
    <recommendedName>
        <fullName evidence="2">VWFA domain-containing protein</fullName>
    </recommendedName>
</protein>
<dbReference type="RefSeq" id="WP_240486635.1">
    <property type="nucleotide sequence ID" value="NZ_JMCB01000003.1"/>
</dbReference>
<organism evidence="3 4">
    <name type="scientific">Hyalangium minutum</name>
    <dbReference type="NCBI Taxonomy" id="394096"/>
    <lineage>
        <taxon>Bacteria</taxon>
        <taxon>Pseudomonadati</taxon>
        <taxon>Myxococcota</taxon>
        <taxon>Myxococcia</taxon>
        <taxon>Myxococcales</taxon>
        <taxon>Cystobacterineae</taxon>
        <taxon>Archangiaceae</taxon>
        <taxon>Hyalangium</taxon>
    </lineage>
</organism>
<dbReference type="Proteomes" id="UP000028725">
    <property type="component" value="Unassembled WGS sequence"/>
</dbReference>
<dbReference type="InterPro" id="IPR002035">
    <property type="entry name" value="VWF_A"/>
</dbReference>
<dbReference type="PROSITE" id="PS51257">
    <property type="entry name" value="PROKAR_LIPOPROTEIN"/>
    <property type="match status" value="1"/>
</dbReference>
<dbReference type="InterPro" id="IPR036465">
    <property type="entry name" value="vWFA_dom_sf"/>
</dbReference>
<keyword evidence="1" id="KW-0732">Signal</keyword>
<dbReference type="CDD" id="cd00198">
    <property type="entry name" value="vWFA"/>
    <property type="match status" value="1"/>
</dbReference>
<feature type="chain" id="PRO_5001799939" description="VWFA domain-containing protein" evidence="1">
    <location>
        <begin position="17"/>
        <end position="358"/>
    </location>
</feature>
<reference evidence="3 4" key="1">
    <citation type="submission" date="2014-04" db="EMBL/GenBank/DDBJ databases">
        <title>Genome assembly of Hyalangium minutum DSM 14724.</title>
        <authorList>
            <person name="Sharma G."/>
            <person name="Subramanian S."/>
        </authorList>
    </citation>
    <scope>NUCLEOTIDE SEQUENCE [LARGE SCALE GENOMIC DNA]</scope>
    <source>
        <strain evidence="3 4">DSM 14724</strain>
    </source>
</reference>
<dbReference type="SUPFAM" id="SSF53300">
    <property type="entry name" value="vWA-like"/>
    <property type="match status" value="1"/>
</dbReference>
<evidence type="ECO:0000256" key="1">
    <source>
        <dbReference type="SAM" id="SignalP"/>
    </source>
</evidence>
<dbReference type="EMBL" id="JMCB01000003">
    <property type="protein sequence ID" value="KFE70833.1"/>
    <property type="molecule type" value="Genomic_DNA"/>
</dbReference>
<sequence length="358" mass="38753">MKLRLGLLLVALGAFAGCDDVGGEVGRGEAVPAVAPPRLSPVELLPPVVDRSVTQRVEVRDPPAIPAVQVDVQRQADGIVDILWVVDDSGSMANQRQTLTNNFSRFLQELLALQVRFHIGVISTNYNDRGTLRGTTKVITNDTPNPQQVFLQNTSFPNASRVRLEQGLRMVELALTEPNLSGPNKDFLRPNAALAVIAVTDEDDSSYGDPNYYARFLRSLKGPGNENLSSLSVIGGTTPDGCYPPGEEIYFGGRADPAFRYSTAATKTGGIIGSICDVSFEATLLKIAAALNTLRRVFPLSLKPDPATITVRVNGNLISKDVVNGWQYRAETQSIIFLGNYVPPPGALLRFEYAFVIP</sequence>
<feature type="domain" description="VWFA" evidence="2">
    <location>
        <begin position="81"/>
        <end position="233"/>
    </location>
</feature>
<gene>
    <name evidence="3" type="ORF">DB31_5875</name>
</gene>
<dbReference type="STRING" id="394096.DB31_5875"/>